<sequence length="119" mass="13305">MMPLRGGLLARSDERRDEARNCNANGAAKIRELADCSAAAQRNTCSCNGDRLRPAFHKGDDQSEKDKIQRAAVAEERPRDRLSCLTMQSAIWKYQSLTSKVSVPFLLRTGYEMKVCGIK</sequence>
<evidence type="ECO:0000313" key="2">
    <source>
        <dbReference type="WBParaSite" id="TMUE_3000011663.1"/>
    </source>
</evidence>
<name>A0A5S6QX17_TRIMR</name>
<dbReference type="Proteomes" id="UP000046395">
    <property type="component" value="Unassembled WGS sequence"/>
</dbReference>
<protein>
    <submittedName>
        <fullName evidence="2">Uncharacterized protein</fullName>
    </submittedName>
</protein>
<accession>A0A5S6QX17</accession>
<proteinExistence type="predicted"/>
<keyword evidence="1" id="KW-1185">Reference proteome</keyword>
<reference evidence="2" key="1">
    <citation type="submission" date="2019-12" db="UniProtKB">
        <authorList>
            <consortium name="WormBaseParasite"/>
        </authorList>
    </citation>
    <scope>IDENTIFICATION</scope>
</reference>
<evidence type="ECO:0000313" key="1">
    <source>
        <dbReference type="Proteomes" id="UP000046395"/>
    </source>
</evidence>
<organism evidence="1 2">
    <name type="scientific">Trichuris muris</name>
    <name type="common">Mouse whipworm</name>
    <dbReference type="NCBI Taxonomy" id="70415"/>
    <lineage>
        <taxon>Eukaryota</taxon>
        <taxon>Metazoa</taxon>
        <taxon>Ecdysozoa</taxon>
        <taxon>Nematoda</taxon>
        <taxon>Enoplea</taxon>
        <taxon>Dorylaimia</taxon>
        <taxon>Trichinellida</taxon>
        <taxon>Trichuridae</taxon>
        <taxon>Trichuris</taxon>
    </lineage>
</organism>
<dbReference type="WBParaSite" id="TMUE_3000011663.1">
    <property type="protein sequence ID" value="TMUE_3000011663.1"/>
    <property type="gene ID" value="WBGene00289081"/>
</dbReference>
<dbReference type="AlphaFoldDB" id="A0A5S6QX17"/>